<dbReference type="Gene3D" id="3.40.50.12370">
    <property type="match status" value="1"/>
</dbReference>
<keyword evidence="3" id="KW-1185">Reference proteome</keyword>
<dbReference type="Proteomes" id="UP000269883">
    <property type="component" value="Chromosome"/>
</dbReference>
<feature type="domain" description="UspA" evidence="1">
    <location>
        <begin position="158"/>
        <end position="280"/>
    </location>
</feature>
<evidence type="ECO:0000313" key="3">
    <source>
        <dbReference type="Proteomes" id="UP000269883"/>
    </source>
</evidence>
<gene>
    <name evidence="2" type="ORF">DFE_0048</name>
</gene>
<dbReference type="SUPFAM" id="SSF52402">
    <property type="entry name" value="Adenine nucleotide alpha hydrolases-like"/>
    <property type="match status" value="2"/>
</dbReference>
<dbReference type="EMBL" id="AP017378">
    <property type="protein sequence ID" value="BBD06774.1"/>
    <property type="molecule type" value="Genomic_DNA"/>
</dbReference>
<reference evidence="2 3" key="1">
    <citation type="journal article" date="2018" name="Sci. Adv.">
        <title>Multi-heme cytochromes provide a pathway for survival in energy-limited environments.</title>
        <authorList>
            <person name="Deng X."/>
            <person name="Dohmae N."/>
            <person name="Nealson K.H."/>
            <person name="Hashimoto K."/>
            <person name="Okamoto A."/>
        </authorList>
    </citation>
    <scope>NUCLEOTIDE SEQUENCE [LARGE SCALE GENOMIC DNA]</scope>
    <source>
        <strain evidence="2 3">IS5</strain>
    </source>
</reference>
<evidence type="ECO:0000259" key="1">
    <source>
        <dbReference type="Pfam" id="PF00582"/>
    </source>
</evidence>
<dbReference type="CDD" id="cd00293">
    <property type="entry name" value="USP-like"/>
    <property type="match status" value="1"/>
</dbReference>
<accession>A0A2Z6AU65</accession>
<organism evidence="2 3">
    <name type="scientific">Desulfovibrio ferrophilus</name>
    <dbReference type="NCBI Taxonomy" id="241368"/>
    <lineage>
        <taxon>Bacteria</taxon>
        <taxon>Pseudomonadati</taxon>
        <taxon>Thermodesulfobacteriota</taxon>
        <taxon>Desulfovibrionia</taxon>
        <taxon>Desulfovibrionales</taxon>
        <taxon>Desulfovibrionaceae</taxon>
        <taxon>Desulfovibrio</taxon>
    </lineage>
</organism>
<protein>
    <submittedName>
        <fullName evidence="2">UspA domain-containing protein</fullName>
    </submittedName>
</protein>
<dbReference type="RefSeq" id="WP_172961563.1">
    <property type="nucleotide sequence ID" value="NZ_AP017378.1"/>
</dbReference>
<name>A0A2Z6AU65_9BACT</name>
<dbReference type="AlphaFoldDB" id="A0A2Z6AU65"/>
<sequence length="291" mass="31761">MDKHLLVTLSTDPSALCGVRFVADFFSAPEHLRLTFFYTDSDPKSAVAEAGGHLLQELSCDIDSSQSPVSGALEKARQLLCGKGFGAGHMEAKIVFKRYSKIMDIILESEKGLYDALVLGRRGLTRLEEAFGSSVSRGVLEKHVGAPLWICRNVEEGRKNVLLCVDGSTSSLAMADHVGFMLEHEPRHDVTMLSIVPKNGDEGRRQAEKALEGSMAALLDNNLSEERISARIVESRKISETILEEADAGRYAVVAMGRTGVGQGRFPRLFMGSASDTIYQQLEGAALWVCR</sequence>
<dbReference type="Pfam" id="PF00582">
    <property type="entry name" value="Usp"/>
    <property type="match status" value="1"/>
</dbReference>
<dbReference type="KEGG" id="dfl:DFE_0048"/>
<proteinExistence type="predicted"/>
<evidence type="ECO:0000313" key="2">
    <source>
        <dbReference type="EMBL" id="BBD06774.1"/>
    </source>
</evidence>
<dbReference type="InterPro" id="IPR006016">
    <property type="entry name" value="UspA"/>
</dbReference>